<dbReference type="Pfam" id="PF12728">
    <property type="entry name" value="HTH_17"/>
    <property type="match status" value="1"/>
</dbReference>
<dbReference type="EMBL" id="CTKE01000005">
    <property type="protein sequence ID" value="CQI88961.1"/>
    <property type="molecule type" value="Genomic_DNA"/>
</dbReference>
<dbReference type="InterPro" id="IPR041657">
    <property type="entry name" value="HTH_17"/>
</dbReference>
<name>A0A0U1HQV4_YERRO</name>
<accession>A0A0U1HQV4</accession>
<protein>
    <recommendedName>
        <fullName evidence="1">Helix-turn-helix domain-containing protein</fullName>
    </recommendedName>
</protein>
<organism evidence="2 3">
    <name type="scientific">Yersinia rohdei</name>
    <dbReference type="NCBI Taxonomy" id="29485"/>
    <lineage>
        <taxon>Bacteria</taxon>
        <taxon>Pseudomonadati</taxon>
        <taxon>Pseudomonadota</taxon>
        <taxon>Gammaproteobacteria</taxon>
        <taxon>Enterobacterales</taxon>
        <taxon>Yersiniaceae</taxon>
        <taxon>Yersinia</taxon>
    </lineage>
</organism>
<evidence type="ECO:0000313" key="3">
    <source>
        <dbReference type="Proteomes" id="UP000042054"/>
    </source>
</evidence>
<reference evidence="2 3" key="1">
    <citation type="submission" date="2015-03" db="EMBL/GenBank/DDBJ databases">
        <authorList>
            <person name="Murphy D."/>
        </authorList>
    </citation>
    <scope>NUCLEOTIDE SEQUENCE [LARGE SCALE GENOMIC DNA]</scope>
    <source>
        <strain evidence="2 3">68/02</strain>
    </source>
</reference>
<feature type="domain" description="Helix-turn-helix" evidence="1">
    <location>
        <begin position="10"/>
        <end position="60"/>
    </location>
</feature>
<evidence type="ECO:0000259" key="1">
    <source>
        <dbReference type="Pfam" id="PF12728"/>
    </source>
</evidence>
<evidence type="ECO:0000313" key="2">
    <source>
        <dbReference type="EMBL" id="CQI88961.1"/>
    </source>
</evidence>
<sequence length="121" mass="13425">MNDIRLDDELFDLSQAAAYLRKSPRTVRLLIKNKRLKAGKSGANGGGCYEILKSACLEYIHSNQHNQAVNAEDGQTEKESVWRSNKGTESGTVISFARTGRELGVALVRQTRNKRRSSSIS</sequence>
<dbReference type="AlphaFoldDB" id="A0A0U1HQV4"/>
<gene>
    <name evidence="2" type="ORF">ERS008555_01312</name>
</gene>
<proteinExistence type="predicted"/>
<dbReference type="Proteomes" id="UP000042054">
    <property type="component" value="Unassembled WGS sequence"/>
</dbReference>